<reference evidence="7" key="1">
    <citation type="submission" date="2020-10" db="EMBL/GenBank/DDBJ databases">
        <authorList>
            <person name="Gilroy R."/>
        </authorList>
    </citation>
    <scope>NUCLEOTIDE SEQUENCE</scope>
    <source>
        <strain evidence="7">17073</strain>
    </source>
</reference>
<dbReference type="GO" id="GO:0016020">
    <property type="term" value="C:membrane"/>
    <property type="evidence" value="ECO:0007669"/>
    <property type="project" value="UniProtKB-SubCell"/>
</dbReference>
<evidence type="ECO:0000256" key="3">
    <source>
        <dbReference type="ARBA" id="ARBA00022989"/>
    </source>
</evidence>
<dbReference type="PANTHER" id="PTHR43066">
    <property type="entry name" value="RHOMBOID-RELATED PROTEIN"/>
    <property type="match status" value="1"/>
</dbReference>
<keyword evidence="3 5" id="KW-1133">Transmembrane helix</keyword>
<dbReference type="Proteomes" id="UP000824076">
    <property type="component" value="Unassembled WGS sequence"/>
</dbReference>
<feature type="transmembrane region" description="Helical" evidence="5">
    <location>
        <begin position="70"/>
        <end position="87"/>
    </location>
</feature>
<keyword evidence="2 5" id="KW-0812">Transmembrane</keyword>
<evidence type="ECO:0000259" key="6">
    <source>
        <dbReference type="Pfam" id="PF01694"/>
    </source>
</evidence>
<accession>A0A9D1IN12</accession>
<proteinExistence type="predicted"/>
<feature type="transmembrane region" description="Helical" evidence="5">
    <location>
        <begin position="99"/>
        <end position="119"/>
    </location>
</feature>
<comment type="subcellular location">
    <subcellularLocation>
        <location evidence="1">Membrane</location>
        <topology evidence="1">Multi-pass membrane protein</topology>
    </subcellularLocation>
</comment>
<protein>
    <submittedName>
        <fullName evidence="7">Rhomboid family intramembrane serine protease</fullName>
    </submittedName>
</protein>
<dbReference type="SUPFAM" id="SSF144091">
    <property type="entry name" value="Rhomboid-like"/>
    <property type="match status" value="1"/>
</dbReference>
<organism evidence="7 8">
    <name type="scientific">Candidatus Limisoma intestinavium</name>
    <dbReference type="NCBI Taxonomy" id="2840856"/>
    <lineage>
        <taxon>Bacteria</taxon>
        <taxon>Pseudomonadati</taxon>
        <taxon>Bacteroidota</taxon>
        <taxon>Bacteroidia</taxon>
        <taxon>Bacteroidales</taxon>
        <taxon>Candidatus Limisoma</taxon>
    </lineage>
</organism>
<feature type="transmembrane region" description="Helical" evidence="5">
    <location>
        <begin position="228"/>
        <end position="244"/>
    </location>
</feature>
<dbReference type="Pfam" id="PF01694">
    <property type="entry name" value="Rhomboid"/>
    <property type="match status" value="2"/>
</dbReference>
<feature type="domain" description="Peptidase S54 rhomboid" evidence="6">
    <location>
        <begin position="56"/>
        <end position="114"/>
    </location>
</feature>
<dbReference type="AlphaFoldDB" id="A0A9D1IN12"/>
<evidence type="ECO:0000256" key="4">
    <source>
        <dbReference type="ARBA" id="ARBA00023136"/>
    </source>
</evidence>
<comment type="caution">
    <text evidence="7">The sequence shown here is derived from an EMBL/GenBank/DDBJ whole genome shotgun (WGS) entry which is preliminary data.</text>
</comment>
<dbReference type="InterPro" id="IPR022764">
    <property type="entry name" value="Peptidase_S54_rhomboid_dom"/>
</dbReference>
<dbReference type="Gene3D" id="1.20.1540.10">
    <property type="entry name" value="Rhomboid-like"/>
    <property type="match status" value="1"/>
</dbReference>
<keyword evidence="7" id="KW-0378">Hydrolase</keyword>
<keyword evidence="7" id="KW-0645">Protease</keyword>
<evidence type="ECO:0000256" key="2">
    <source>
        <dbReference type="ARBA" id="ARBA00022692"/>
    </source>
</evidence>
<reference evidence="7" key="2">
    <citation type="journal article" date="2021" name="PeerJ">
        <title>Extensive microbial diversity within the chicken gut microbiome revealed by metagenomics and culture.</title>
        <authorList>
            <person name="Gilroy R."/>
            <person name="Ravi A."/>
            <person name="Getino M."/>
            <person name="Pursley I."/>
            <person name="Horton D.L."/>
            <person name="Alikhan N.F."/>
            <person name="Baker D."/>
            <person name="Gharbi K."/>
            <person name="Hall N."/>
            <person name="Watson M."/>
            <person name="Adriaenssens E.M."/>
            <person name="Foster-Nyarko E."/>
            <person name="Jarju S."/>
            <person name="Secka A."/>
            <person name="Antonio M."/>
            <person name="Oren A."/>
            <person name="Chaudhuri R.R."/>
            <person name="La Ragione R."/>
            <person name="Hildebrand F."/>
            <person name="Pallen M.J."/>
        </authorList>
    </citation>
    <scope>NUCLEOTIDE SEQUENCE</scope>
    <source>
        <strain evidence="7">17073</strain>
    </source>
</reference>
<dbReference type="GO" id="GO:0006508">
    <property type="term" value="P:proteolysis"/>
    <property type="evidence" value="ECO:0007669"/>
    <property type="project" value="UniProtKB-KW"/>
</dbReference>
<evidence type="ECO:0000313" key="8">
    <source>
        <dbReference type="Proteomes" id="UP000824076"/>
    </source>
</evidence>
<name>A0A9D1IN12_9BACT</name>
<sequence>MATNNFLRSIPPATRHLLLLNIGIWLFSFIALQFKGFDLSWFLGLHFFTSPAFNPVQLVTYMFLHDSTGFAHIFFNMFSLYMFGRVLEQVMGTKRFLFFYLSTGIGAALIQLAVIFFQIEFITSQIPKAELFQTLQIIHTEGAQALQNGMNFTNPLWGELNGLINGTMIGASGAVFGILLAFGMLFPNVPLYLFFIPVPIKAKYMVIGYGLLELFFGISGAVSGVAHFAHLGGLLVGLIIILIWKKKGIVGGGYF</sequence>
<evidence type="ECO:0000313" key="7">
    <source>
        <dbReference type="EMBL" id="HIU39601.1"/>
    </source>
</evidence>
<dbReference type="EMBL" id="DVMS01000225">
    <property type="protein sequence ID" value="HIU39601.1"/>
    <property type="molecule type" value="Genomic_DNA"/>
</dbReference>
<dbReference type="GO" id="GO:0004252">
    <property type="term" value="F:serine-type endopeptidase activity"/>
    <property type="evidence" value="ECO:0007669"/>
    <property type="project" value="InterPro"/>
</dbReference>
<feature type="transmembrane region" description="Helical" evidence="5">
    <location>
        <begin position="16"/>
        <end position="34"/>
    </location>
</feature>
<keyword evidence="4 5" id="KW-0472">Membrane</keyword>
<gene>
    <name evidence="7" type="ORF">IAD18_08055</name>
</gene>
<dbReference type="InterPro" id="IPR035952">
    <property type="entry name" value="Rhomboid-like_sf"/>
</dbReference>
<evidence type="ECO:0000256" key="5">
    <source>
        <dbReference type="SAM" id="Phobius"/>
    </source>
</evidence>
<evidence type="ECO:0000256" key="1">
    <source>
        <dbReference type="ARBA" id="ARBA00004141"/>
    </source>
</evidence>
<dbReference type="PANTHER" id="PTHR43066:SF11">
    <property type="entry name" value="PEPTIDASE S54 RHOMBOID DOMAIN-CONTAINING PROTEIN"/>
    <property type="match status" value="1"/>
</dbReference>
<feature type="domain" description="Peptidase S54 rhomboid" evidence="6">
    <location>
        <begin position="167"/>
        <end position="243"/>
    </location>
</feature>
<feature type="transmembrane region" description="Helical" evidence="5">
    <location>
        <begin position="169"/>
        <end position="195"/>
    </location>
</feature>